<reference evidence="9" key="1">
    <citation type="submission" date="2021-05" db="EMBL/GenBank/DDBJ databases">
        <authorList>
            <person name="Alioto T."/>
            <person name="Alioto T."/>
            <person name="Gomez Garrido J."/>
        </authorList>
    </citation>
    <scope>NUCLEOTIDE SEQUENCE</scope>
</reference>
<evidence type="ECO:0000256" key="4">
    <source>
        <dbReference type="ARBA" id="ARBA00022729"/>
    </source>
</evidence>
<dbReference type="Gene3D" id="1.10.100.10">
    <property type="entry name" value="Insulin-like"/>
    <property type="match status" value="1"/>
</dbReference>
<dbReference type="PROSITE" id="PS00262">
    <property type="entry name" value="INSULIN"/>
    <property type="match status" value="1"/>
</dbReference>
<dbReference type="AlphaFoldDB" id="A0A8D8DDN5"/>
<dbReference type="GO" id="GO:0005179">
    <property type="term" value="F:hormone activity"/>
    <property type="evidence" value="ECO:0007669"/>
    <property type="project" value="InterPro"/>
</dbReference>
<evidence type="ECO:0000313" key="9">
    <source>
        <dbReference type="EMBL" id="CAG6509658.1"/>
    </source>
</evidence>
<dbReference type="EMBL" id="HBUE01160358">
    <property type="protein sequence ID" value="CAG6509658.1"/>
    <property type="molecule type" value="Transcribed_RNA"/>
</dbReference>
<keyword evidence="7" id="KW-1133">Transmembrane helix</keyword>
<evidence type="ECO:0000256" key="6">
    <source>
        <dbReference type="RuleBase" id="RU000406"/>
    </source>
</evidence>
<keyword evidence="4" id="KW-0732">Signal</keyword>
<proteinExistence type="inferred from homology"/>
<keyword evidence="7" id="KW-0472">Membrane</keyword>
<evidence type="ECO:0000256" key="2">
    <source>
        <dbReference type="ARBA" id="ARBA00011207"/>
    </source>
</evidence>
<keyword evidence="6" id="KW-0964">Secreted</keyword>
<evidence type="ECO:0000256" key="1">
    <source>
        <dbReference type="ARBA" id="ARBA00009034"/>
    </source>
</evidence>
<dbReference type="PRINTS" id="PR00276">
    <property type="entry name" value="INSULINFAMLY"/>
</dbReference>
<protein>
    <submittedName>
        <fullName evidence="9">(northern house mosquito) hypothetical protein</fullName>
    </submittedName>
</protein>
<dbReference type="SMART" id="SM00078">
    <property type="entry name" value="IlGF"/>
    <property type="match status" value="1"/>
</dbReference>
<comment type="subcellular location">
    <subcellularLocation>
        <location evidence="6">Secreted</location>
    </subcellularLocation>
</comment>
<dbReference type="PANTHER" id="PTHR13647:SF4">
    <property type="entry name" value="INSULIN-LIKE PEPTIDE 1-RELATED"/>
    <property type="match status" value="1"/>
</dbReference>
<feature type="domain" description="Insulin-like" evidence="8">
    <location>
        <begin position="33"/>
        <end position="157"/>
    </location>
</feature>
<dbReference type="SUPFAM" id="SSF56994">
    <property type="entry name" value="Insulin-like"/>
    <property type="match status" value="1"/>
</dbReference>
<sequence length="159" mass="18330">MTPKRNPGYGFLYLSTTVFLFLMISVPEPTDGKRICGRELVTTLSMLCETYPTLSATVYNKRTKVNDVDFGDFDATMFKTWPFKTNYERVVDEVKNYKSNEMFPENYPEKNFFMLKGTADGGEVPEAKEARLRMVKRGIVEECCHNACSFEQMRAYCLS</sequence>
<dbReference type="InterPro" id="IPR022353">
    <property type="entry name" value="Insulin_CS"/>
</dbReference>
<dbReference type="Pfam" id="PF00049">
    <property type="entry name" value="Insulin"/>
    <property type="match status" value="1"/>
</dbReference>
<keyword evidence="5" id="KW-1015">Disulfide bond</keyword>
<evidence type="ECO:0000256" key="3">
    <source>
        <dbReference type="ARBA" id="ARBA00022685"/>
    </source>
</evidence>
<dbReference type="PANTHER" id="PTHR13647">
    <property type="entry name" value="INSULIN-LIKE PEPTIDE 2-RELATED"/>
    <property type="match status" value="1"/>
</dbReference>
<keyword evidence="3" id="KW-0165">Cleavage on pair of basic residues</keyword>
<dbReference type="InterPro" id="IPR016179">
    <property type="entry name" value="Insulin-like"/>
</dbReference>
<comment type="subunit">
    <text evidence="2">Heterodimer of a B chain and an A chain linked by two disulfide bonds.</text>
</comment>
<accession>A0A8D8DDN5</accession>
<dbReference type="InterPro" id="IPR022352">
    <property type="entry name" value="Ins/IGF/rlx"/>
</dbReference>
<keyword evidence="7" id="KW-0812">Transmembrane</keyword>
<dbReference type="EMBL" id="HBUE01265525">
    <property type="protein sequence ID" value="CAG6561053.1"/>
    <property type="molecule type" value="Transcribed_RNA"/>
</dbReference>
<dbReference type="InterPro" id="IPR036438">
    <property type="entry name" value="Insulin-like_sf"/>
</dbReference>
<feature type="transmembrane region" description="Helical" evidence="7">
    <location>
        <begin position="7"/>
        <end position="26"/>
    </location>
</feature>
<evidence type="ECO:0000256" key="7">
    <source>
        <dbReference type="SAM" id="Phobius"/>
    </source>
</evidence>
<organism evidence="9">
    <name type="scientific">Culex pipiens</name>
    <name type="common">House mosquito</name>
    <dbReference type="NCBI Taxonomy" id="7175"/>
    <lineage>
        <taxon>Eukaryota</taxon>
        <taxon>Metazoa</taxon>
        <taxon>Ecdysozoa</taxon>
        <taxon>Arthropoda</taxon>
        <taxon>Hexapoda</taxon>
        <taxon>Insecta</taxon>
        <taxon>Pterygota</taxon>
        <taxon>Neoptera</taxon>
        <taxon>Endopterygota</taxon>
        <taxon>Diptera</taxon>
        <taxon>Nematocera</taxon>
        <taxon>Culicoidea</taxon>
        <taxon>Culicidae</taxon>
        <taxon>Culicinae</taxon>
        <taxon>Culicini</taxon>
        <taxon>Culex</taxon>
        <taxon>Culex</taxon>
    </lineage>
</organism>
<evidence type="ECO:0000259" key="8">
    <source>
        <dbReference type="SMART" id="SM00078"/>
    </source>
</evidence>
<name>A0A8D8DDN5_CULPI</name>
<dbReference type="GO" id="GO:0005576">
    <property type="term" value="C:extracellular region"/>
    <property type="evidence" value="ECO:0007669"/>
    <property type="project" value="UniProtKB-SubCell"/>
</dbReference>
<evidence type="ECO:0000256" key="5">
    <source>
        <dbReference type="ARBA" id="ARBA00023157"/>
    </source>
</evidence>
<comment type="similarity">
    <text evidence="1 6">Belongs to the insulin family.</text>
</comment>